<dbReference type="InterPro" id="IPR006076">
    <property type="entry name" value="FAD-dep_OxRdtase"/>
</dbReference>
<dbReference type="Proteomes" id="UP000184314">
    <property type="component" value="Unassembled WGS sequence"/>
</dbReference>
<dbReference type="InterPro" id="IPR036188">
    <property type="entry name" value="FAD/NAD-bd_sf"/>
</dbReference>
<dbReference type="Gene3D" id="3.50.50.60">
    <property type="entry name" value="FAD/NAD(P)-binding domain"/>
    <property type="match status" value="1"/>
</dbReference>
<keyword evidence="4" id="KW-1185">Reference proteome</keyword>
<dbReference type="Gene3D" id="3.30.9.10">
    <property type="entry name" value="D-Amino Acid Oxidase, subunit A, domain 2"/>
    <property type="match status" value="1"/>
</dbReference>
<reference evidence="4" key="1">
    <citation type="submission" date="2016-11" db="EMBL/GenBank/DDBJ databases">
        <authorList>
            <person name="Varghese N."/>
            <person name="Submissions S."/>
        </authorList>
    </citation>
    <scope>NUCLEOTIDE SEQUENCE [LARGE SCALE GENOMIC DNA]</scope>
    <source>
        <strain evidence="4">DSM 16478</strain>
    </source>
</reference>
<dbReference type="RefSeq" id="WP_073240524.1">
    <property type="nucleotide sequence ID" value="NZ_FQZX01000001.1"/>
</dbReference>
<dbReference type="STRING" id="228958.SAMN04488007_0219"/>
<evidence type="ECO:0000313" key="4">
    <source>
        <dbReference type="Proteomes" id="UP000184314"/>
    </source>
</evidence>
<dbReference type="EMBL" id="FQZX01000001">
    <property type="protein sequence ID" value="SHJ40234.1"/>
    <property type="molecule type" value="Genomic_DNA"/>
</dbReference>
<sequence>MVDYMVVGLGLAGVAFCETLRKNNKTFVVFNDQSQTSSRVAGGLYNPVILKRFTLSWRADEQLPIATDFYTQLEKFLNVKFDEKLNVLRKFASIEEQNLWFEAADKEKLKPYLDSKLVSNENASLKAQHQFGKVLETGKLNTKLLFNSYANWLKKENKLFSDTFDYNQLKIEQEAVGYQDIKAKNIVFTEGYGMMQNPYFNHLPMQGSKGEYIVIKAKELKEIQIIKSSIFLIPLGDDLYKVGATYNRDQKDNLTTLEAKNELTNKLDSLLGCAYEIVDHEAGMRPTVQDRRPLVGRHPKYNNLWLLNGFGSHGITIAPWAAKSLYERIEHQIPLLEEMNIERFATN</sequence>
<feature type="domain" description="FAD dependent oxidoreductase" evidence="2">
    <location>
        <begin position="3"/>
        <end position="326"/>
    </location>
</feature>
<dbReference type="Pfam" id="PF01266">
    <property type="entry name" value="DAO"/>
    <property type="match status" value="1"/>
</dbReference>
<proteinExistence type="predicted"/>
<name>A0A1M6J0H7_9FLAO</name>
<evidence type="ECO:0000313" key="3">
    <source>
        <dbReference type="EMBL" id="SHJ40234.1"/>
    </source>
</evidence>
<accession>A0A1M6J0H7</accession>
<keyword evidence="1" id="KW-0560">Oxidoreductase</keyword>
<gene>
    <name evidence="3" type="ORF">SAMN04488007_0219</name>
</gene>
<dbReference type="SUPFAM" id="SSF51971">
    <property type="entry name" value="Nucleotide-binding domain"/>
    <property type="match status" value="1"/>
</dbReference>
<dbReference type="PANTHER" id="PTHR13847">
    <property type="entry name" value="SARCOSINE DEHYDROGENASE-RELATED"/>
    <property type="match status" value="1"/>
</dbReference>
<evidence type="ECO:0000259" key="2">
    <source>
        <dbReference type="Pfam" id="PF01266"/>
    </source>
</evidence>
<evidence type="ECO:0000256" key="1">
    <source>
        <dbReference type="ARBA" id="ARBA00023002"/>
    </source>
</evidence>
<organism evidence="3 4">
    <name type="scientific">Maribacter aquivivus</name>
    <dbReference type="NCBI Taxonomy" id="228958"/>
    <lineage>
        <taxon>Bacteria</taxon>
        <taxon>Pseudomonadati</taxon>
        <taxon>Bacteroidota</taxon>
        <taxon>Flavobacteriia</taxon>
        <taxon>Flavobacteriales</taxon>
        <taxon>Flavobacteriaceae</taxon>
        <taxon>Maribacter</taxon>
    </lineage>
</organism>
<dbReference type="PANTHER" id="PTHR13847:SF289">
    <property type="entry name" value="GLYCINE OXIDASE"/>
    <property type="match status" value="1"/>
</dbReference>
<protein>
    <submittedName>
        <fullName evidence="3">Glycine/D-amino acid oxidase</fullName>
    </submittedName>
</protein>
<dbReference type="GO" id="GO:0005737">
    <property type="term" value="C:cytoplasm"/>
    <property type="evidence" value="ECO:0007669"/>
    <property type="project" value="TreeGrafter"/>
</dbReference>
<dbReference type="GO" id="GO:0016491">
    <property type="term" value="F:oxidoreductase activity"/>
    <property type="evidence" value="ECO:0007669"/>
    <property type="project" value="UniProtKB-KW"/>
</dbReference>
<dbReference type="OrthoDB" id="214253at2"/>
<dbReference type="AlphaFoldDB" id="A0A1M6J0H7"/>
<dbReference type="SUPFAM" id="SSF54373">
    <property type="entry name" value="FAD-linked reductases, C-terminal domain"/>
    <property type="match status" value="1"/>
</dbReference>